<reference evidence="2 3" key="1">
    <citation type="submission" date="2022-12" db="EMBL/GenBank/DDBJ databases">
        <title>Polyphasic characterization of Geotalea uranireducens NIT-SL11 newly isolated from a complex of sewage sludge and microbially reduced graphene oxide.</title>
        <authorList>
            <person name="Xie L."/>
            <person name="Yoshida N."/>
            <person name="Meng L."/>
        </authorList>
    </citation>
    <scope>NUCLEOTIDE SEQUENCE [LARGE SCALE GENOMIC DNA]</scope>
    <source>
        <strain evidence="2 3">NIT-SL11</strain>
    </source>
</reference>
<evidence type="ECO:0000313" key="2">
    <source>
        <dbReference type="EMBL" id="BDV44469.1"/>
    </source>
</evidence>
<dbReference type="RefSeq" id="WP_282000568.1">
    <property type="nucleotide sequence ID" value="NZ_AP027151.1"/>
</dbReference>
<dbReference type="EMBL" id="AP027151">
    <property type="protein sequence ID" value="BDV44469.1"/>
    <property type="molecule type" value="Genomic_DNA"/>
</dbReference>
<evidence type="ECO:0000256" key="1">
    <source>
        <dbReference type="SAM" id="MobiDB-lite"/>
    </source>
</evidence>
<feature type="compositionally biased region" description="Pro residues" evidence="1">
    <location>
        <begin position="86"/>
        <end position="95"/>
    </location>
</feature>
<feature type="region of interest" description="Disordered" evidence="1">
    <location>
        <begin position="79"/>
        <end position="104"/>
    </location>
</feature>
<protein>
    <submittedName>
        <fullName evidence="2">Uncharacterized protein</fullName>
    </submittedName>
</protein>
<organism evidence="2 3">
    <name type="scientific">Geotalea uraniireducens</name>
    <dbReference type="NCBI Taxonomy" id="351604"/>
    <lineage>
        <taxon>Bacteria</taxon>
        <taxon>Pseudomonadati</taxon>
        <taxon>Thermodesulfobacteriota</taxon>
        <taxon>Desulfuromonadia</taxon>
        <taxon>Geobacterales</taxon>
        <taxon>Geobacteraceae</taxon>
        <taxon>Geotalea</taxon>
    </lineage>
</organism>
<evidence type="ECO:0000313" key="3">
    <source>
        <dbReference type="Proteomes" id="UP001317705"/>
    </source>
</evidence>
<accession>A0ABN6VVV5</accession>
<name>A0ABN6VVV5_9BACT</name>
<dbReference type="Proteomes" id="UP001317705">
    <property type="component" value="Chromosome"/>
</dbReference>
<keyword evidence="3" id="KW-1185">Reference proteome</keyword>
<proteinExistence type="predicted"/>
<sequence>MTTTLNDLVMVHIDEKPAFYARIEDVSPDVKPGWWRVKLLVLTVPLEIYTWILEESQINGALFTMGGTPVRMEKVVSPLAGQLPPDQTPPAPPADEPGAKAKGVKVVPLFERKKET</sequence>
<gene>
    <name evidence="2" type="ORF">GURASL_33920</name>
</gene>